<dbReference type="Gene3D" id="3.80.10.10">
    <property type="entry name" value="Ribonuclease Inhibitor"/>
    <property type="match status" value="1"/>
</dbReference>
<organism evidence="22 23">
    <name type="scientific">Durio zibethinus</name>
    <name type="common">Durian</name>
    <dbReference type="NCBI Taxonomy" id="66656"/>
    <lineage>
        <taxon>Eukaryota</taxon>
        <taxon>Viridiplantae</taxon>
        <taxon>Streptophyta</taxon>
        <taxon>Embryophyta</taxon>
        <taxon>Tracheophyta</taxon>
        <taxon>Spermatophyta</taxon>
        <taxon>Magnoliopsida</taxon>
        <taxon>eudicotyledons</taxon>
        <taxon>Gunneridae</taxon>
        <taxon>Pentapetalae</taxon>
        <taxon>rosids</taxon>
        <taxon>malvids</taxon>
        <taxon>Malvales</taxon>
        <taxon>Malvaceae</taxon>
        <taxon>Helicteroideae</taxon>
        <taxon>Durio</taxon>
    </lineage>
</organism>
<dbReference type="FunFam" id="1.10.510.10:FF:000146">
    <property type="entry name" value="LRR receptor-like serine/threonine-protein kinase IOS1"/>
    <property type="match status" value="1"/>
</dbReference>
<keyword evidence="14 20" id="KW-0472">Membrane</keyword>
<dbReference type="FunFam" id="3.30.200.20:FF:000495">
    <property type="entry name" value="Nodulation receptor kinase"/>
    <property type="match status" value="1"/>
</dbReference>
<keyword evidence="12 18" id="KW-0067">ATP-binding</keyword>
<name>A0A6P5YJF5_DURZI</name>
<dbReference type="InterPro" id="IPR001245">
    <property type="entry name" value="Ser-Thr/Tyr_kinase_cat_dom"/>
</dbReference>
<evidence type="ECO:0000256" key="3">
    <source>
        <dbReference type="ARBA" id="ARBA00022527"/>
    </source>
</evidence>
<dbReference type="FunFam" id="3.80.10.10:FF:000129">
    <property type="entry name" value="Leucine-rich repeat receptor-like kinase"/>
    <property type="match status" value="1"/>
</dbReference>
<accession>A0A6P5YJF5</accession>
<keyword evidence="5" id="KW-0433">Leucine-rich repeat</keyword>
<dbReference type="GO" id="GO:0005524">
    <property type="term" value="F:ATP binding"/>
    <property type="evidence" value="ECO:0007669"/>
    <property type="project" value="UniProtKB-UniRule"/>
</dbReference>
<dbReference type="Pfam" id="PF12819">
    <property type="entry name" value="Malectin_like"/>
    <property type="match status" value="1"/>
</dbReference>
<dbReference type="PROSITE" id="PS50011">
    <property type="entry name" value="PROTEIN_KINASE_DOM"/>
    <property type="match status" value="1"/>
</dbReference>
<dbReference type="InterPro" id="IPR008271">
    <property type="entry name" value="Ser/Thr_kinase_AS"/>
</dbReference>
<evidence type="ECO:0000256" key="13">
    <source>
        <dbReference type="ARBA" id="ARBA00022989"/>
    </source>
</evidence>
<keyword evidence="22" id="KW-1185">Reference proteome</keyword>
<feature type="compositionally biased region" description="Polar residues" evidence="19">
    <location>
        <begin position="905"/>
        <end position="914"/>
    </location>
</feature>
<dbReference type="Gene3D" id="1.10.510.10">
    <property type="entry name" value="Transferase(Phosphotransferase) domain 1"/>
    <property type="match status" value="1"/>
</dbReference>
<evidence type="ECO:0000256" key="16">
    <source>
        <dbReference type="ARBA" id="ARBA00047899"/>
    </source>
</evidence>
<sequence>MMMEELVYWILRCFVLFILCFFNLLSTTTAQGFLRIACCAKSSFTDNNSLQWTPDDRWFTDGKSCKDLNQGNERARIFDIESGKRCYSLPTIKDQDYLITGSFPVGETEGAQFDSSFSVSIDVTPFGLVNSSEDLVVEGIFRATDSYTDFCLVHEKGDPYISSIELRPLNDSEYLKDKSSDILKLVNRTDLGGTGETRYPEDRYDRIWKPASSLYLTANSPVTIHNYGNTTVPLKVLQTAVTDLKRLEFLQNDIDDGDYNYTVILYFLELNDTVTRIGQRMFDIYINNERKGENFDILANGSNYREAVFNVTANGSLNLTLVKVSNGSELGPICNALEILQVRPRDQQTDYNDVIVIKKVKEELLMADQGNALLEAWSGDPCLPDPWQGLACNPVNGSTVITDLDLSSSKFHGPVPPSITNLTHLKILNLSNNDFSGEIPTFPSSSNLTSVDIRNNELEGSLRESLISLPDLSTLYYGCNPQLDNDLPSGLNSSKLTTDYGACPQKSSGPTKGIVIGAAACGSAVVTVALGAVLVCLYRQKLMARRKYNGKRLPMAKNLVFSIPSTDEIFVRSISIQTYTLEYIEIATQKYKTLIGEGGFGSVYRGTLPDGQEVAVKVRSATSTQGTREFENELNLLSAIRHENLVPLLGYCSENDQQILVYPFMSNGSLQDRLYGEAAKRKILDWPTRLSIALGAARGLMYLHTYAGVIHRDVKSSNILLDNTMCAKVADFGFSKYAPQEGDSNASLEVRGTAGYMDPEYYSTQHLSAKSDVFSFGVVLLEIISGREPLNIHRPRNEWSLVEWAKPYIRESKIDEIVDPNIKGGYHAEAMWRVVEAALACIEPFSAYRPCMADIVRELEDALIIENNASEYMKSIDSIYSLGGSNRFSIVMEKKTVLPPIPTASEPSPINTQALAPPEPR</sequence>
<evidence type="ECO:0000256" key="5">
    <source>
        <dbReference type="ARBA" id="ARBA00022614"/>
    </source>
</evidence>
<dbReference type="Pfam" id="PF00560">
    <property type="entry name" value="LRR_1"/>
    <property type="match status" value="1"/>
</dbReference>
<evidence type="ECO:0000256" key="6">
    <source>
        <dbReference type="ARBA" id="ARBA00022679"/>
    </source>
</evidence>
<evidence type="ECO:0000256" key="20">
    <source>
        <dbReference type="SAM" id="Phobius"/>
    </source>
</evidence>
<evidence type="ECO:0000256" key="12">
    <source>
        <dbReference type="ARBA" id="ARBA00022840"/>
    </source>
</evidence>
<dbReference type="SUPFAM" id="SSF52058">
    <property type="entry name" value="L domain-like"/>
    <property type="match status" value="1"/>
</dbReference>
<keyword evidence="9" id="KW-0677">Repeat</keyword>
<dbReference type="PROSITE" id="PS00108">
    <property type="entry name" value="PROTEIN_KINASE_ST"/>
    <property type="match status" value="1"/>
</dbReference>
<keyword evidence="3" id="KW-0723">Serine/threonine-protein kinase</keyword>
<dbReference type="PANTHER" id="PTHR45631:SF27">
    <property type="entry name" value="PROTEIN KINASE DOMAIN-CONTAINING PROTEIN"/>
    <property type="match status" value="1"/>
</dbReference>
<dbReference type="OrthoDB" id="4062651at2759"/>
<keyword evidence="4" id="KW-0597">Phosphoprotein</keyword>
<keyword evidence="11" id="KW-0418">Kinase</keyword>
<evidence type="ECO:0000256" key="15">
    <source>
        <dbReference type="ARBA" id="ARBA00023170"/>
    </source>
</evidence>
<keyword evidence="7 20" id="KW-0812">Transmembrane</keyword>
<dbReference type="PANTHER" id="PTHR45631">
    <property type="entry name" value="OS07G0107800 PROTEIN-RELATED"/>
    <property type="match status" value="1"/>
</dbReference>
<dbReference type="InterPro" id="IPR024788">
    <property type="entry name" value="Malectin-like_Carb-bd_dom"/>
</dbReference>
<dbReference type="PROSITE" id="PS00107">
    <property type="entry name" value="PROTEIN_KINASE_ATP"/>
    <property type="match status" value="1"/>
</dbReference>
<keyword evidence="15" id="KW-0675">Receptor</keyword>
<feature type="domain" description="Protein kinase" evidence="21">
    <location>
        <begin position="589"/>
        <end position="864"/>
    </location>
</feature>
<gene>
    <name evidence="23" type="primary">LOC111292356</name>
</gene>
<evidence type="ECO:0000256" key="4">
    <source>
        <dbReference type="ARBA" id="ARBA00022553"/>
    </source>
</evidence>
<keyword evidence="8" id="KW-0732">Signal</keyword>
<feature type="binding site" evidence="18">
    <location>
        <position position="617"/>
    </location>
    <ligand>
        <name>ATP</name>
        <dbReference type="ChEBI" id="CHEBI:30616"/>
    </ligand>
</feature>
<comment type="catalytic activity">
    <reaction evidence="17">
        <text>L-seryl-[protein] + ATP = O-phospho-L-seryl-[protein] + ADP + H(+)</text>
        <dbReference type="Rhea" id="RHEA:17989"/>
        <dbReference type="Rhea" id="RHEA-COMP:9863"/>
        <dbReference type="Rhea" id="RHEA-COMP:11604"/>
        <dbReference type="ChEBI" id="CHEBI:15378"/>
        <dbReference type="ChEBI" id="CHEBI:29999"/>
        <dbReference type="ChEBI" id="CHEBI:30616"/>
        <dbReference type="ChEBI" id="CHEBI:83421"/>
        <dbReference type="ChEBI" id="CHEBI:456216"/>
        <dbReference type="EC" id="2.7.11.1"/>
    </reaction>
</comment>
<keyword evidence="10 18" id="KW-0547">Nucleotide-binding</keyword>
<proteinExistence type="predicted"/>
<evidence type="ECO:0000256" key="8">
    <source>
        <dbReference type="ARBA" id="ARBA00022729"/>
    </source>
</evidence>
<dbReference type="InterPro" id="IPR011009">
    <property type="entry name" value="Kinase-like_dom_sf"/>
</dbReference>
<evidence type="ECO:0000313" key="23">
    <source>
        <dbReference type="RefSeq" id="XP_022740420.1"/>
    </source>
</evidence>
<dbReference type="InterPro" id="IPR001611">
    <property type="entry name" value="Leu-rich_rpt"/>
</dbReference>
<dbReference type="AlphaFoldDB" id="A0A6P5YJF5"/>
<evidence type="ECO:0000256" key="17">
    <source>
        <dbReference type="ARBA" id="ARBA00048679"/>
    </source>
</evidence>
<dbReference type="SUPFAM" id="SSF56112">
    <property type="entry name" value="Protein kinase-like (PK-like)"/>
    <property type="match status" value="1"/>
</dbReference>
<evidence type="ECO:0000259" key="21">
    <source>
        <dbReference type="PROSITE" id="PS50011"/>
    </source>
</evidence>
<dbReference type="RefSeq" id="XP_022740420.1">
    <property type="nucleotide sequence ID" value="XM_022884685.1"/>
</dbReference>
<dbReference type="Gene3D" id="2.60.120.430">
    <property type="entry name" value="Galactose-binding lectin"/>
    <property type="match status" value="1"/>
</dbReference>
<dbReference type="Proteomes" id="UP000515121">
    <property type="component" value="Unplaced"/>
</dbReference>
<protein>
    <recommendedName>
        <fullName evidence="2">non-specific serine/threonine protein kinase</fullName>
        <ecNumber evidence="2">2.7.11.1</ecNumber>
    </recommendedName>
</protein>
<dbReference type="InterPro" id="IPR000719">
    <property type="entry name" value="Prot_kinase_dom"/>
</dbReference>
<dbReference type="Pfam" id="PF07714">
    <property type="entry name" value="PK_Tyr_Ser-Thr"/>
    <property type="match status" value="1"/>
</dbReference>
<feature type="region of interest" description="Disordered" evidence="19">
    <location>
        <begin position="901"/>
        <end position="921"/>
    </location>
</feature>
<reference evidence="23" key="1">
    <citation type="submission" date="2025-08" db="UniProtKB">
        <authorList>
            <consortium name="RefSeq"/>
        </authorList>
    </citation>
    <scope>IDENTIFICATION</scope>
    <source>
        <tissue evidence="23">Fruit stalk</tissue>
    </source>
</reference>
<dbReference type="InterPro" id="IPR017441">
    <property type="entry name" value="Protein_kinase_ATP_BS"/>
</dbReference>
<comment type="subcellular location">
    <subcellularLocation>
        <location evidence="1">Membrane</location>
        <topology evidence="1">Single-pass membrane protein</topology>
    </subcellularLocation>
</comment>
<dbReference type="SMART" id="SM00220">
    <property type="entry name" value="S_TKc"/>
    <property type="match status" value="1"/>
</dbReference>
<keyword evidence="6" id="KW-0808">Transferase</keyword>
<feature type="transmembrane region" description="Helical" evidence="20">
    <location>
        <begin position="514"/>
        <end position="538"/>
    </location>
</feature>
<keyword evidence="13 20" id="KW-1133">Transmembrane helix</keyword>
<evidence type="ECO:0000256" key="19">
    <source>
        <dbReference type="SAM" id="MobiDB-lite"/>
    </source>
</evidence>
<evidence type="ECO:0000313" key="22">
    <source>
        <dbReference type="Proteomes" id="UP000515121"/>
    </source>
</evidence>
<dbReference type="InterPro" id="IPR032675">
    <property type="entry name" value="LRR_dom_sf"/>
</dbReference>
<evidence type="ECO:0000256" key="7">
    <source>
        <dbReference type="ARBA" id="ARBA00022692"/>
    </source>
</evidence>
<dbReference type="CDD" id="cd14066">
    <property type="entry name" value="STKc_IRAK"/>
    <property type="match status" value="1"/>
</dbReference>
<dbReference type="GO" id="GO:0004674">
    <property type="term" value="F:protein serine/threonine kinase activity"/>
    <property type="evidence" value="ECO:0007669"/>
    <property type="project" value="UniProtKB-KW"/>
</dbReference>
<evidence type="ECO:0000256" key="9">
    <source>
        <dbReference type="ARBA" id="ARBA00022737"/>
    </source>
</evidence>
<evidence type="ECO:0000256" key="11">
    <source>
        <dbReference type="ARBA" id="ARBA00022777"/>
    </source>
</evidence>
<dbReference type="GeneID" id="111292356"/>
<evidence type="ECO:0000256" key="2">
    <source>
        <dbReference type="ARBA" id="ARBA00012513"/>
    </source>
</evidence>
<dbReference type="GO" id="GO:0016020">
    <property type="term" value="C:membrane"/>
    <property type="evidence" value="ECO:0007669"/>
    <property type="project" value="UniProtKB-SubCell"/>
</dbReference>
<dbReference type="Gene3D" id="3.30.200.20">
    <property type="entry name" value="Phosphorylase Kinase, domain 1"/>
    <property type="match status" value="1"/>
</dbReference>
<evidence type="ECO:0000256" key="14">
    <source>
        <dbReference type="ARBA" id="ARBA00023136"/>
    </source>
</evidence>
<evidence type="ECO:0000256" key="1">
    <source>
        <dbReference type="ARBA" id="ARBA00004167"/>
    </source>
</evidence>
<comment type="catalytic activity">
    <reaction evidence="16">
        <text>L-threonyl-[protein] + ATP = O-phospho-L-threonyl-[protein] + ADP + H(+)</text>
        <dbReference type="Rhea" id="RHEA:46608"/>
        <dbReference type="Rhea" id="RHEA-COMP:11060"/>
        <dbReference type="Rhea" id="RHEA-COMP:11605"/>
        <dbReference type="ChEBI" id="CHEBI:15378"/>
        <dbReference type="ChEBI" id="CHEBI:30013"/>
        <dbReference type="ChEBI" id="CHEBI:30616"/>
        <dbReference type="ChEBI" id="CHEBI:61977"/>
        <dbReference type="ChEBI" id="CHEBI:456216"/>
        <dbReference type="EC" id="2.7.11.1"/>
    </reaction>
</comment>
<evidence type="ECO:0000256" key="18">
    <source>
        <dbReference type="PROSITE-ProRule" id="PRU10141"/>
    </source>
</evidence>
<evidence type="ECO:0000256" key="10">
    <source>
        <dbReference type="ARBA" id="ARBA00022741"/>
    </source>
</evidence>
<dbReference type="KEGG" id="dzi:111292356"/>
<dbReference type="EC" id="2.7.11.1" evidence="2"/>